<organism evidence="2 3">
    <name type="scientific">Amphilophus citrinellus</name>
    <name type="common">Midas cichlid</name>
    <name type="synonym">Cichlasoma citrinellum</name>
    <dbReference type="NCBI Taxonomy" id="61819"/>
    <lineage>
        <taxon>Eukaryota</taxon>
        <taxon>Metazoa</taxon>
        <taxon>Chordata</taxon>
        <taxon>Craniata</taxon>
        <taxon>Vertebrata</taxon>
        <taxon>Euteleostomi</taxon>
        <taxon>Actinopterygii</taxon>
        <taxon>Neopterygii</taxon>
        <taxon>Teleostei</taxon>
        <taxon>Neoteleostei</taxon>
        <taxon>Acanthomorphata</taxon>
        <taxon>Ovalentaria</taxon>
        <taxon>Cichlomorphae</taxon>
        <taxon>Cichliformes</taxon>
        <taxon>Cichlidae</taxon>
        <taxon>New World cichlids</taxon>
        <taxon>Cichlasomatinae</taxon>
        <taxon>Heroini</taxon>
        <taxon>Amphilophus</taxon>
    </lineage>
</organism>
<dbReference type="SUPFAM" id="SSF56436">
    <property type="entry name" value="C-type lectin-like"/>
    <property type="match status" value="1"/>
</dbReference>
<evidence type="ECO:0000313" key="2">
    <source>
        <dbReference type="Ensembl" id="ENSACIP00000003027.1"/>
    </source>
</evidence>
<dbReference type="Ensembl" id="ENSACIT00000003134.1">
    <property type="protein sequence ID" value="ENSACIP00000003027.1"/>
    <property type="gene ID" value="ENSACIG00000002436.1"/>
</dbReference>
<dbReference type="CDD" id="cd00037">
    <property type="entry name" value="CLECT"/>
    <property type="match status" value="1"/>
</dbReference>
<protein>
    <recommendedName>
        <fullName evidence="1">C-type lectin domain-containing protein</fullName>
    </recommendedName>
</protein>
<feature type="domain" description="C-type lectin" evidence="1">
    <location>
        <begin position="89"/>
        <end position="194"/>
    </location>
</feature>
<sequence length="212" mass="24001">MISADQKFKTIAPKTLKTPSKQKSKCQIKDSVMNSSTILVDHFKQSIILPVYTSTLTKYTKSSISKNSNKNPLPFTGFCVPTASIPYMYSFVNKNMTWAEASAYCIKEHAALAQITQPDYITALKNTPTRGYTGKAWIGLYAALQWTWLDGLPDTYFIGSYASLHSDYCASINYEKKRSRYYSTCTERRPSVCFNGRYKSRLCCKISSTRLT</sequence>
<evidence type="ECO:0000313" key="3">
    <source>
        <dbReference type="Proteomes" id="UP000261340"/>
    </source>
</evidence>
<reference evidence="2" key="1">
    <citation type="submission" date="2025-08" db="UniProtKB">
        <authorList>
            <consortium name="Ensembl"/>
        </authorList>
    </citation>
    <scope>IDENTIFICATION</scope>
</reference>
<dbReference type="SMART" id="SM00034">
    <property type="entry name" value="CLECT"/>
    <property type="match status" value="1"/>
</dbReference>
<dbReference type="PROSITE" id="PS50041">
    <property type="entry name" value="C_TYPE_LECTIN_2"/>
    <property type="match status" value="1"/>
</dbReference>
<dbReference type="InterPro" id="IPR016186">
    <property type="entry name" value="C-type_lectin-like/link_sf"/>
</dbReference>
<dbReference type="AlphaFoldDB" id="A0A3Q0QY48"/>
<proteinExistence type="predicted"/>
<evidence type="ECO:0000259" key="1">
    <source>
        <dbReference type="PROSITE" id="PS50041"/>
    </source>
</evidence>
<dbReference type="InterPro" id="IPR001304">
    <property type="entry name" value="C-type_lectin-like"/>
</dbReference>
<dbReference type="Gene3D" id="3.10.100.10">
    <property type="entry name" value="Mannose-Binding Protein A, subunit A"/>
    <property type="match status" value="1"/>
</dbReference>
<dbReference type="PANTHER" id="PTHR45784:SF3">
    <property type="entry name" value="C-TYPE LECTIN DOMAIN FAMILY 4 MEMBER K-LIKE-RELATED"/>
    <property type="match status" value="1"/>
</dbReference>
<dbReference type="Proteomes" id="UP000261340">
    <property type="component" value="Unplaced"/>
</dbReference>
<name>A0A3Q0QY48_AMPCI</name>
<dbReference type="STRING" id="61819.ENSACIP00000003027"/>
<dbReference type="Pfam" id="PF00059">
    <property type="entry name" value="Lectin_C"/>
    <property type="match status" value="1"/>
</dbReference>
<dbReference type="PANTHER" id="PTHR45784">
    <property type="entry name" value="C-TYPE LECTIN DOMAIN FAMILY 20 MEMBER A-RELATED"/>
    <property type="match status" value="1"/>
</dbReference>
<reference evidence="2" key="2">
    <citation type="submission" date="2025-09" db="UniProtKB">
        <authorList>
            <consortium name="Ensembl"/>
        </authorList>
    </citation>
    <scope>IDENTIFICATION</scope>
</reference>
<keyword evidence="3" id="KW-1185">Reference proteome</keyword>
<dbReference type="OMA" id="CKNTHRE"/>
<accession>A0A3Q0QY48</accession>
<dbReference type="InterPro" id="IPR016187">
    <property type="entry name" value="CTDL_fold"/>
</dbReference>
<dbReference type="GeneTree" id="ENSGT00940000177488"/>